<evidence type="ECO:0000313" key="3">
    <source>
        <dbReference type="Proteomes" id="UP000825935"/>
    </source>
</evidence>
<proteinExistence type="predicted"/>
<dbReference type="AlphaFoldDB" id="A0A8T2SSB1"/>
<accession>A0A8T2SSB1</accession>
<evidence type="ECO:0000313" key="2">
    <source>
        <dbReference type="EMBL" id="KAH7366276.1"/>
    </source>
</evidence>
<comment type="caution">
    <text evidence="2">The sequence shown here is derived from an EMBL/GenBank/DDBJ whole genome shotgun (WGS) entry which is preliminary data.</text>
</comment>
<name>A0A8T2SSB1_CERRI</name>
<dbReference type="Proteomes" id="UP000825935">
    <property type="component" value="Chromosome 18"/>
</dbReference>
<evidence type="ECO:0000256" key="1">
    <source>
        <dbReference type="SAM" id="MobiDB-lite"/>
    </source>
</evidence>
<protein>
    <submittedName>
        <fullName evidence="2">Uncharacterized protein</fullName>
    </submittedName>
</protein>
<reference evidence="2" key="1">
    <citation type="submission" date="2021-08" db="EMBL/GenBank/DDBJ databases">
        <title>WGS assembly of Ceratopteris richardii.</title>
        <authorList>
            <person name="Marchant D.B."/>
            <person name="Chen G."/>
            <person name="Jenkins J."/>
            <person name="Shu S."/>
            <person name="Leebens-Mack J."/>
            <person name="Grimwood J."/>
            <person name="Schmutz J."/>
            <person name="Soltis P."/>
            <person name="Soltis D."/>
            <person name="Chen Z.-H."/>
        </authorList>
    </citation>
    <scope>NUCLEOTIDE SEQUENCE</scope>
    <source>
        <strain evidence="2">Whitten #5841</strain>
        <tissue evidence="2">Leaf</tissue>
    </source>
</reference>
<dbReference type="EMBL" id="CM035423">
    <property type="protein sequence ID" value="KAH7366276.1"/>
    <property type="molecule type" value="Genomic_DNA"/>
</dbReference>
<keyword evidence="3" id="KW-1185">Reference proteome</keyword>
<gene>
    <name evidence="2" type="ORF">KP509_18G070600</name>
</gene>
<sequence>MAYNGFKQKGFCNSRTKRGSSSQSSLRKNLYNTSKRGHNVQATDLGD</sequence>
<feature type="region of interest" description="Disordered" evidence="1">
    <location>
        <begin position="1"/>
        <end position="47"/>
    </location>
</feature>
<organism evidence="2 3">
    <name type="scientific">Ceratopteris richardii</name>
    <name type="common">Triangle waterfern</name>
    <dbReference type="NCBI Taxonomy" id="49495"/>
    <lineage>
        <taxon>Eukaryota</taxon>
        <taxon>Viridiplantae</taxon>
        <taxon>Streptophyta</taxon>
        <taxon>Embryophyta</taxon>
        <taxon>Tracheophyta</taxon>
        <taxon>Polypodiopsida</taxon>
        <taxon>Polypodiidae</taxon>
        <taxon>Polypodiales</taxon>
        <taxon>Pteridineae</taxon>
        <taxon>Pteridaceae</taxon>
        <taxon>Parkerioideae</taxon>
        <taxon>Ceratopteris</taxon>
    </lineage>
</organism>